<name>A0ABS0NSU5_9ACTN</name>
<evidence type="ECO:0000313" key="3">
    <source>
        <dbReference type="Proteomes" id="UP000807371"/>
    </source>
</evidence>
<dbReference type="EMBL" id="JACYXC010000001">
    <property type="protein sequence ID" value="MBH5338273.1"/>
    <property type="molecule type" value="Genomic_DNA"/>
</dbReference>
<sequence length="274" mass="28899">MPVENDGRPDHHRRGGRVLRRRTLLGTAVGAGAGLGLGAGAAPGAVGRTRQDEAGGAGRDRIRVTILLYEGCTALDAVGPYEVLCRVPGVRVTMVAKEAGPVTSDTGELRLVAERSIRDVHRTEVLVVPGAGNPGTLAMMRDTEVHDWLRRMHRRTTWTTSVCTGSLILGAAGLLKGVPATTYWAARPVLKDVGAIDTPGRFVESGKIITAGGVSAGMDMGLRLVQLLSDTRTAQAMQLGIEYDPQPPFDTGSPEKAGPELQELALRLVEEAAG</sequence>
<gene>
    <name evidence="2" type="ORF">IHE55_27205</name>
</gene>
<evidence type="ECO:0000259" key="1">
    <source>
        <dbReference type="Pfam" id="PF01965"/>
    </source>
</evidence>
<dbReference type="InterPro" id="IPR002818">
    <property type="entry name" value="DJ-1/PfpI"/>
</dbReference>
<dbReference type="InterPro" id="IPR006311">
    <property type="entry name" value="TAT_signal"/>
</dbReference>
<proteinExistence type="predicted"/>
<protein>
    <submittedName>
        <fullName evidence="2">DJ-1/PfpI family protein</fullName>
    </submittedName>
</protein>
<feature type="domain" description="DJ-1/PfpI" evidence="1">
    <location>
        <begin position="63"/>
        <end position="226"/>
    </location>
</feature>
<dbReference type="Gene3D" id="3.40.50.880">
    <property type="match status" value="1"/>
</dbReference>
<accession>A0ABS0NSU5</accession>
<dbReference type="InterPro" id="IPR029062">
    <property type="entry name" value="Class_I_gatase-like"/>
</dbReference>
<dbReference type="PANTHER" id="PTHR43130:SF2">
    <property type="entry name" value="DJ-1_PFPI DOMAIN-CONTAINING PROTEIN"/>
    <property type="match status" value="1"/>
</dbReference>
<keyword evidence="3" id="KW-1185">Reference proteome</keyword>
<dbReference type="Pfam" id="PF01965">
    <property type="entry name" value="DJ-1_PfpI"/>
    <property type="match status" value="1"/>
</dbReference>
<dbReference type="PROSITE" id="PS51318">
    <property type="entry name" value="TAT"/>
    <property type="match status" value="1"/>
</dbReference>
<organism evidence="2 3">
    <name type="scientific">Streptomyces pactum</name>
    <dbReference type="NCBI Taxonomy" id="68249"/>
    <lineage>
        <taxon>Bacteria</taxon>
        <taxon>Bacillati</taxon>
        <taxon>Actinomycetota</taxon>
        <taxon>Actinomycetes</taxon>
        <taxon>Kitasatosporales</taxon>
        <taxon>Streptomycetaceae</taxon>
        <taxon>Streptomyces</taxon>
    </lineage>
</organism>
<evidence type="ECO:0000313" key="2">
    <source>
        <dbReference type="EMBL" id="MBH5338273.1"/>
    </source>
</evidence>
<dbReference type="InterPro" id="IPR052158">
    <property type="entry name" value="INH-QAR"/>
</dbReference>
<dbReference type="CDD" id="cd03139">
    <property type="entry name" value="GATase1_PfpI_2"/>
    <property type="match status" value="1"/>
</dbReference>
<comment type="caution">
    <text evidence="2">The sequence shown here is derived from an EMBL/GenBank/DDBJ whole genome shotgun (WGS) entry which is preliminary data.</text>
</comment>
<reference evidence="2 3" key="1">
    <citation type="submission" date="2020-09" db="EMBL/GenBank/DDBJ databases">
        <title>Biosynthesis of the nuclear factor of activated T cells inhibitor NFAT-133 and its congeners in Streptomyces pactum.</title>
        <authorList>
            <person name="Zhou W."/>
            <person name="Posri P."/>
            <person name="Abugrain M.E."/>
            <person name="Weisberg A.J."/>
            <person name="Chang J.H."/>
            <person name="Mahmud T."/>
        </authorList>
    </citation>
    <scope>NUCLEOTIDE SEQUENCE [LARGE SCALE GENOMIC DNA]</scope>
    <source>
        <strain evidence="2 3">ATCC 27456</strain>
    </source>
</reference>
<dbReference type="PANTHER" id="PTHR43130">
    <property type="entry name" value="ARAC-FAMILY TRANSCRIPTIONAL REGULATOR"/>
    <property type="match status" value="1"/>
</dbReference>
<dbReference type="SUPFAM" id="SSF52317">
    <property type="entry name" value="Class I glutamine amidotransferase-like"/>
    <property type="match status" value="1"/>
</dbReference>
<dbReference type="Proteomes" id="UP000807371">
    <property type="component" value="Unassembled WGS sequence"/>
</dbReference>